<evidence type="ECO:0000313" key="6">
    <source>
        <dbReference type="EMBL" id="MBZ2164658.1"/>
    </source>
</evidence>
<dbReference type="GO" id="GO:0051539">
    <property type="term" value="F:4 iron, 4 sulfur cluster binding"/>
    <property type="evidence" value="ECO:0007669"/>
    <property type="project" value="UniProtKB-KW"/>
</dbReference>
<keyword evidence="1" id="KW-0004">4Fe-4S</keyword>
<sequence>MKELISKPELCDECSRCERECPQNAIRVISGVPVHCLHCAKDRAPCMTVCPEDAIVEIDGAIVIMEDECIGCGLCRDSCPIGAIHMDEFGIAKKCNLCIDKDVPICVSTCPKEALKMDSEDVLTQKRDKIAEELRKVKMIMKY</sequence>
<accession>A0A8T5UL97</accession>
<dbReference type="RefSeq" id="WP_223790344.1">
    <property type="nucleotide sequence ID" value="NZ_JAIOUQ010000003.1"/>
</dbReference>
<dbReference type="Pfam" id="PF25160">
    <property type="entry name" value="LdpA_Fe-S-bd"/>
    <property type="match status" value="1"/>
</dbReference>
<dbReference type="PROSITE" id="PS51379">
    <property type="entry name" value="4FE4S_FER_2"/>
    <property type="match status" value="2"/>
</dbReference>
<feature type="domain" description="4Fe-4S ferredoxin-type" evidence="5">
    <location>
        <begin position="1"/>
        <end position="31"/>
    </location>
</feature>
<dbReference type="GO" id="GO:0016491">
    <property type="term" value="F:oxidoreductase activity"/>
    <property type="evidence" value="ECO:0007669"/>
    <property type="project" value="UniProtKB-ARBA"/>
</dbReference>
<dbReference type="AlphaFoldDB" id="A0A8T5UL97"/>
<dbReference type="SUPFAM" id="SSF54862">
    <property type="entry name" value="4Fe-4S ferredoxins"/>
    <property type="match status" value="1"/>
</dbReference>
<evidence type="ECO:0000256" key="1">
    <source>
        <dbReference type="ARBA" id="ARBA00022485"/>
    </source>
</evidence>
<protein>
    <submittedName>
        <fullName evidence="6">4Fe-4S binding protein</fullName>
    </submittedName>
</protein>
<evidence type="ECO:0000259" key="5">
    <source>
        <dbReference type="PROSITE" id="PS51379"/>
    </source>
</evidence>
<dbReference type="PANTHER" id="PTHR43177:SF3">
    <property type="entry name" value="PROTEIN NRFC HOMOLOG"/>
    <property type="match status" value="1"/>
</dbReference>
<dbReference type="GO" id="GO:0046872">
    <property type="term" value="F:metal ion binding"/>
    <property type="evidence" value="ECO:0007669"/>
    <property type="project" value="UniProtKB-KW"/>
</dbReference>
<evidence type="ECO:0000256" key="4">
    <source>
        <dbReference type="ARBA" id="ARBA00023014"/>
    </source>
</evidence>
<dbReference type="InterPro" id="IPR017896">
    <property type="entry name" value="4Fe4S_Fe-S-bd"/>
</dbReference>
<keyword evidence="4" id="KW-0411">Iron-sulfur</keyword>
<keyword evidence="2" id="KW-0479">Metal-binding</keyword>
<dbReference type="InterPro" id="IPR017900">
    <property type="entry name" value="4Fe4S_Fe_S_CS"/>
</dbReference>
<dbReference type="PROSITE" id="PS00198">
    <property type="entry name" value="4FE4S_FER_1"/>
    <property type="match status" value="1"/>
</dbReference>
<keyword evidence="3" id="KW-0408">Iron</keyword>
<feature type="domain" description="4Fe-4S ferredoxin-type" evidence="5">
    <location>
        <begin position="60"/>
        <end position="89"/>
    </location>
</feature>
<dbReference type="EMBL" id="JAIOUQ010000003">
    <property type="protein sequence ID" value="MBZ2164658.1"/>
    <property type="molecule type" value="Genomic_DNA"/>
</dbReference>
<dbReference type="Pfam" id="PF00037">
    <property type="entry name" value="Fer4"/>
    <property type="match status" value="1"/>
</dbReference>
<evidence type="ECO:0000256" key="2">
    <source>
        <dbReference type="ARBA" id="ARBA00022723"/>
    </source>
</evidence>
<organism evidence="6 7">
    <name type="scientific">Methanobacterium spitsbergense</name>
    <dbReference type="NCBI Taxonomy" id="2874285"/>
    <lineage>
        <taxon>Archaea</taxon>
        <taxon>Methanobacteriati</taxon>
        <taxon>Methanobacteriota</taxon>
        <taxon>Methanomada group</taxon>
        <taxon>Methanobacteria</taxon>
        <taxon>Methanobacteriales</taxon>
        <taxon>Methanobacteriaceae</taxon>
        <taxon>Methanobacterium</taxon>
    </lineage>
</organism>
<dbReference type="PANTHER" id="PTHR43177">
    <property type="entry name" value="PROTEIN NRFC"/>
    <property type="match status" value="1"/>
</dbReference>
<evidence type="ECO:0000313" key="7">
    <source>
        <dbReference type="Proteomes" id="UP000825933"/>
    </source>
</evidence>
<evidence type="ECO:0000256" key="3">
    <source>
        <dbReference type="ARBA" id="ARBA00023004"/>
    </source>
</evidence>
<dbReference type="Proteomes" id="UP000825933">
    <property type="component" value="Unassembled WGS sequence"/>
</dbReference>
<keyword evidence="7" id="KW-1185">Reference proteome</keyword>
<dbReference type="InterPro" id="IPR050954">
    <property type="entry name" value="ET_IronSulfur_Cluster-Binding"/>
</dbReference>
<gene>
    <name evidence="6" type="ORF">K8N75_01130</name>
</gene>
<dbReference type="Gene3D" id="3.30.70.20">
    <property type="match status" value="2"/>
</dbReference>
<name>A0A8T5UL97_9EURY</name>
<proteinExistence type="predicted"/>
<dbReference type="InterPro" id="IPR057431">
    <property type="entry name" value="LdpA_Fe-S-bd"/>
</dbReference>
<comment type="caution">
    <text evidence="6">The sequence shown here is derived from an EMBL/GenBank/DDBJ whole genome shotgun (WGS) entry which is preliminary data.</text>
</comment>
<reference evidence="7" key="1">
    <citation type="journal article" date="2022" name="Microbiol. Resour. Announc.">
        <title>Draft Genome Sequence of a Methanogenic Archaeon from West Spitsbergen Permafrost.</title>
        <authorList>
            <person name="Trubitsyn V."/>
            <person name="Rivkina E."/>
            <person name="Shcherbakova V."/>
        </authorList>
    </citation>
    <scope>NUCLEOTIDE SEQUENCE [LARGE SCALE GENOMIC DNA]</scope>
    <source>
        <strain evidence="7">VT</strain>
    </source>
</reference>